<sequence length="1099" mass="120736">MSSPTHLLHGLWLPGTGLNLWLERVEGHRVLRALDDASRAALPAAASAVLASVPRGRPEVELRTPKGRAVRHVLPTWAFVPERAVTVLESLRADADDPAFAPDLRFLIRVQESLERWARAGRALVAVTWEDGRWWPQWRLPDGLKETSWRAQVAQRTPPVLTVNGGGEMLDDLMGRLFHWTVNALLADLPDPPKGRQAFVRALLDSEPLRRATPDVASDLAQWRSSASGEDVRLLLVLEEPEEFDDPDHGRVIDIVNNRGGGADDPDEGLWWPLRMHYRIGVGAPERLDPSMCRGSVLTQLRPQLEVAQQAFPPFREAISDGAGLDLLLNPRQVVDLVAHGVDALRDAGIAVMLPRSWVSARPSLRLEVDPREKEPVGSVRGATESRVGFDQIVDYKWRLTLGDEVLSDDDVRRLAESGSGLVRLRDSWIAADPDTTRRALKFLEEQTKAGEATGRGSAALSEIHFAGGSVTRAPVPVDVDARGWARSLYGGMIGDPDDDGFEGPAEIHRRRVPVPEGFVGELREYQRRGLDWLSWMSDAGFGVILADDMGLGKTVQILALLLHEKETRLAAESDDERRAREELDAALDAGDGSVRALDGVVKRYPTLLVAPMSVVSNWAAEARKFAPGLTVKVLHGGNRPRGAELKRVAEGADLVVTTYGIVARDPGEWGAVQWDHVILDEAQAVKNPNTAVARAVRLLPARQRIALTGTPVENNLGELRSIMDFCNRNILGSARSFRSRFAAPIERDGDENAAAELRTITAPFILRRMKSDPGILDELPEKDEAVTLVPLTAEQALLYRGWVEELEREVDAAKGMKRRALVLQGITKLKQICNHPAHYQSDGSPLLDRGRHRSGKVAQLQAIVDEAVLADERVLVFTQYTTFGKMLQPWLSERLGREIPFLHGGVSRAARQRMVDEFNAEGGAPVMVLSLKAGGTGLNLTAANHVVHVDRWWNPAVEDQATDRAYRIGQRRDVQVHKLVAKGTIEERIDQVIAGKVDLARAVMPTGESWLTEMGLDELHRLWRLDDDRSRRAAEAAEAGHTVEDEWARDAAGGGKGGGGADGADEEGGKDEKDAVADVIELGAGKDSARKGKRDGRR</sequence>
<keyword evidence="5" id="KW-0067">ATP-binding</keyword>
<dbReference type="PANTHER" id="PTHR10799">
    <property type="entry name" value="SNF2/RAD54 HELICASE FAMILY"/>
    <property type="match status" value="1"/>
</dbReference>
<feature type="compositionally biased region" description="Gly residues" evidence="2">
    <location>
        <begin position="1053"/>
        <end position="1063"/>
    </location>
</feature>
<organism evidence="5 6">
    <name type="scientific">Corynebacterium hansenii</name>
    <dbReference type="NCBI Taxonomy" id="394964"/>
    <lineage>
        <taxon>Bacteria</taxon>
        <taxon>Bacillati</taxon>
        <taxon>Actinomycetota</taxon>
        <taxon>Actinomycetes</taxon>
        <taxon>Mycobacteriales</taxon>
        <taxon>Corynebacteriaceae</taxon>
        <taxon>Corynebacterium</taxon>
    </lineage>
</organism>
<dbReference type="Gene3D" id="3.40.50.10810">
    <property type="entry name" value="Tandem AAA-ATPase domain"/>
    <property type="match status" value="1"/>
</dbReference>
<dbReference type="InterPro" id="IPR014001">
    <property type="entry name" value="Helicase_ATP-bd"/>
</dbReference>
<dbReference type="Pfam" id="PF12419">
    <property type="entry name" value="DUF3670"/>
    <property type="match status" value="1"/>
</dbReference>
<dbReference type="PROSITE" id="PS51192">
    <property type="entry name" value="HELICASE_ATP_BIND_1"/>
    <property type="match status" value="1"/>
</dbReference>
<dbReference type="Proteomes" id="UP001595751">
    <property type="component" value="Unassembled WGS sequence"/>
</dbReference>
<comment type="caution">
    <text evidence="5">The sequence shown here is derived from an EMBL/GenBank/DDBJ whole genome shotgun (WGS) entry which is preliminary data.</text>
</comment>
<accession>A0ABV7ZLE3</accession>
<evidence type="ECO:0000259" key="3">
    <source>
        <dbReference type="PROSITE" id="PS51192"/>
    </source>
</evidence>
<feature type="domain" description="Helicase ATP-binding" evidence="3">
    <location>
        <begin position="535"/>
        <end position="730"/>
    </location>
</feature>
<keyword evidence="6" id="KW-1185">Reference proteome</keyword>
<dbReference type="InterPro" id="IPR038718">
    <property type="entry name" value="SNF2-like_sf"/>
</dbReference>
<dbReference type="EC" id="3.6.4.-" evidence="5"/>
<dbReference type="InterPro" id="IPR027417">
    <property type="entry name" value="P-loop_NTPase"/>
</dbReference>
<dbReference type="Pfam" id="PF00271">
    <property type="entry name" value="Helicase_C"/>
    <property type="match status" value="1"/>
</dbReference>
<dbReference type="CDD" id="cd18012">
    <property type="entry name" value="DEXQc_arch_SWI2_SNF2"/>
    <property type="match status" value="1"/>
</dbReference>
<dbReference type="InterPro" id="IPR001650">
    <property type="entry name" value="Helicase_C-like"/>
</dbReference>
<feature type="domain" description="Helicase C-terminal" evidence="4">
    <location>
        <begin position="860"/>
        <end position="1013"/>
    </location>
</feature>
<dbReference type="GO" id="GO:0004386">
    <property type="term" value="F:helicase activity"/>
    <property type="evidence" value="ECO:0007669"/>
    <property type="project" value="UniProtKB-KW"/>
</dbReference>
<dbReference type="GO" id="GO:0016787">
    <property type="term" value="F:hydrolase activity"/>
    <property type="evidence" value="ECO:0007669"/>
    <property type="project" value="UniProtKB-KW"/>
</dbReference>
<dbReference type="InterPro" id="IPR022138">
    <property type="entry name" value="DUF3670"/>
</dbReference>
<keyword evidence="5" id="KW-0347">Helicase</keyword>
<dbReference type="InterPro" id="IPR000330">
    <property type="entry name" value="SNF2_N"/>
</dbReference>
<dbReference type="RefSeq" id="WP_290292300.1">
    <property type="nucleotide sequence ID" value="NZ_CP047211.1"/>
</dbReference>
<dbReference type="CDD" id="cd18793">
    <property type="entry name" value="SF2_C_SNF"/>
    <property type="match status" value="1"/>
</dbReference>
<dbReference type="InterPro" id="IPR049730">
    <property type="entry name" value="SNF2/RAD54-like_C"/>
</dbReference>
<dbReference type="Pfam" id="PF00176">
    <property type="entry name" value="SNF2-rel_dom"/>
    <property type="match status" value="1"/>
</dbReference>
<evidence type="ECO:0000313" key="6">
    <source>
        <dbReference type="Proteomes" id="UP001595751"/>
    </source>
</evidence>
<protein>
    <submittedName>
        <fullName evidence="5">DEAD/DEAH box helicase</fullName>
        <ecNumber evidence="5">3.6.4.-</ecNumber>
    </submittedName>
</protein>
<proteinExistence type="predicted"/>
<reference evidence="6" key="1">
    <citation type="journal article" date="2019" name="Int. J. Syst. Evol. Microbiol.">
        <title>The Global Catalogue of Microorganisms (GCM) 10K type strain sequencing project: providing services to taxonomists for standard genome sequencing and annotation.</title>
        <authorList>
            <consortium name="The Broad Institute Genomics Platform"/>
            <consortium name="The Broad Institute Genome Sequencing Center for Infectious Disease"/>
            <person name="Wu L."/>
            <person name="Ma J."/>
        </authorList>
    </citation>
    <scope>NUCLEOTIDE SEQUENCE [LARGE SCALE GENOMIC DNA]</scope>
    <source>
        <strain evidence="6">CCUG 53252</strain>
    </source>
</reference>
<dbReference type="SUPFAM" id="SSF52540">
    <property type="entry name" value="P-loop containing nucleoside triphosphate hydrolases"/>
    <property type="match status" value="2"/>
</dbReference>
<feature type="region of interest" description="Disordered" evidence="2">
    <location>
        <begin position="1036"/>
        <end position="1099"/>
    </location>
</feature>
<dbReference type="Gene3D" id="3.40.50.300">
    <property type="entry name" value="P-loop containing nucleotide triphosphate hydrolases"/>
    <property type="match status" value="1"/>
</dbReference>
<keyword evidence="5" id="KW-0547">Nucleotide-binding</keyword>
<evidence type="ECO:0000256" key="2">
    <source>
        <dbReference type="SAM" id="MobiDB-lite"/>
    </source>
</evidence>
<evidence type="ECO:0000256" key="1">
    <source>
        <dbReference type="ARBA" id="ARBA00022801"/>
    </source>
</evidence>
<dbReference type="SMART" id="SM00490">
    <property type="entry name" value="HELICc"/>
    <property type="match status" value="1"/>
</dbReference>
<keyword evidence="1 5" id="KW-0378">Hydrolase</keyword>
<dbReference type="SMART" id="SM00487">
    <property type="entry name" value="DEXDc"/>
    <property type="match status" value="1"/>
</dbReference>
<gene>
    <name evidence="5" type="ORF">ACFORJ_00365</name>
</gene>
<evidence type="ECO:0000259" key="4">
    <source>
        <dbReference type="PROSITE" id="PS51194"/>
    </source>
</evidence>
<name>A0ABV7ZLE3_9CORY</name>
<dbReference type="EMBL" id="JBHRZN010000001">
    <property type="protein sequence ID" value="MFC3848623.1"/>
    <property type="molecule type" value="Genomic_DNA"/>
</dbReference>
<dbReference type="PROSITE" id="PS51194">
    <property type="entry name" value="HELICASE_CTER"/>
    <property type="match status" value="1"/>
</dbReference>
<evidence type="ECO:0000313" key="5">
    <source>
        <dbReference type="EMBL" id="MFC3848623.1"/>
    </source>
</evidence>